<organism evidence="2 3">
    <name type="scientific">Pleurodeles waltl</name>
    <name type="common">Iberian ribbed newt</name>
    <dbReference type="NCBI Taxonomy" id="8319"/>
    <lineage>
        <taxon>Eukaryota</taxon>
        <taxon>Metazoa</taxon>
        <taxon>Chordata</taxon>
        <taxon>Craniata</taxon>
        <taxon>Vertebrata</taxon>
        <taxon>Euteleostomi</taxon>
        <taxon>Amphibia</taxon>
        <taxon>Batrachia</taxon>
        <taxon>Caudata</taxon>
        <taxon>Salamandroidea</taxon>
        <taxon>Salamandridae</taxon>
        <taxon>Pleurodelinae</taxon>
        <taxon>Pleurodeles</taxon>
    </lineage>
</organism>
<sequence length="82" mass="9064">MGEIPLRYDDGTEDYNSPSAGSKYFKLMIPWGGGGSRESNARELEAQDSGWILVQDDATLSRTSPEPMLKQENVENTSMIPP</sequence>
<feature type="region of interest" description="Disordered" evidence="1">
    <location>
        <begin position="58"/>
        <end position="82"/>
    </location>
</feature>
<proteinExistence type="predicted"/>
<gene>
    <name evidence="2" type="ORF">NDU88_004138</name>
</gene>
<dbReference type="AlphaFoldDB" id="A0AAV7SI25"/>
<comment type="caution">
    <text evidence="2">The sequence shown here is derived from an EMBL/GenBank/DDBJ whole genome shotgun (WGS) entry which is preliminary data.</text>
</comment>
<evidence type="ECO:0000256" key="1">
    <source>
        <dbReference type="SAM" id="MobiDB-lite"/>
    </source>
</evidence>
<dbReference type="Proteomes" id="UP001066276">
    <property type="component" value="Chromosome 4_2"/>
</dbReference>
<accession>A0AAV7SI25</accession>
<name>A0AAV7SI25_PLEWA</name>
<protein>
    <submittedName>
        <fullName evidence="2">Uncharacterized protein</fullName>
    </submittedName>
</protein>
<evidence type="ECO:0000313" key="3">
    <source>
        <dbReference type="Proteomes" id="UP001066276"/>
    </source>
</evidence>
<evidence type="ECO:0000313" key="2">
    <source>
        <dbReference type="EMBL" id="KAJ1163684.1"/>
    </source>
</evidence>
<reference evidence="2" key="1">
    <citation type="journal article" date="2022" name="bioRxiv">
        <title>Sequencing and chromosome-scale assembly of the giantPleurodeles waltlgenome.</title>
        <authorList>
            <person name="Brown T."/>
            <person name="Elewa A."/>
            <person name="Iarovenko S."/>
            <person name="Subramanian E."/>
            <person name="Araus A.J."/>
            <person name="Petzold A."/>
            <person name="Susuki M."/>
            <person name="Suzuki K.-i.T."/>
            <person name="Hayashi T."/>
            <person name="Toyoda A."/>
            <person name="Oliveira C."/>
            <person name="Osipova E."/>
            <person name="Leigh N.D."/>
            <person name="Simon A."/>
            <person name="Yun M.H."/>
        </authorList>
    </citation>
    <scope>NUCLEOTIDE SEQUENCE</scope>
    <source>
        <strain evidence="2">20211129_DDA</strain>
        <tissue evidence="2">Liver</tissue>
    </source>
</reference>
<dbReference type="EMBL" id="JANPWB010000008">
    <property type="protein sequence ID" value="KAJ1163684.1"/>
    <property type="molecule type" value="Genomic_DNA"/>
</dbReference>
<keyword evidence="3" id="KW-1185">Reference proteome</keyword>